<keyword evidence="3" id="KW-1185">Reference proteome</keyword>
<feature type="compositionally biased region" description="Low complexity" evidence="1">
    <location>
        <begin position="270"/>
        <end position="280"/>
    </location>
</feature>
<dbReference type="RefSeq" id="WP_197522333.1">
    <property type="nucleotide sequence ID" value="NZ_CACRYJ010000016.1"/>
</dbReference>
<feature type="compositionally biased region" description="Polar residues" evidence="1">
    <location>
        <begin position="244"/>
        <end position="255"/>
    </location>
</feature>
<dbReference type="InterPro" id="IPR036661">
    <property type="entry name" value="Luciferase-like_sf"/>
</dbReference>
<accession>A0A7M4DGA9</accession>
<dbReference type="InterPro" id="IPR019922">
    <property type="entry name" value="Lucif-like_OxRdatse_MSMEG_4141"/>
</dbReference>
<dbReference type="GO" id="GO:0016705">
    <property type="term" value="F:oxidoreductase activity, acting on paired donors, with incorporation or reduction of molecular oxygen"/>
    <property type="evidence" value="ECO:0007669"/>
    <property type="project" value="InterPro"/>
</dbReference>
<dbReference type="Proteomes" id="UP000419743">
    <property type="component" value="Unassembled WGS sequence"/>
</dbReference>
<organism evidence="2 3">
    <name type="scientific">Occultella aeris</name>
    <dbReference type="NCBI Taxonomy" id="2761496"/>
    <lineage>
        <taxon>Bacteria</taxon>
        <taxon>Bacillati</taxon>
        <taxon>Actinomycetota</taxon>
        <taxon>Actinomycetes</taxon>
        <taxon>Micrococcales</taxon>
        <taxon>Ruaniaceae</taxon>
        <taxon>Occultella</taxon>
    </lineage>
</organism>
<evidence type="ECO:0000313" key="2">
    <source>
        <dbReference type="EMBL" id="VZO35952.1"/>
    </source>
</evidence>
<comment type="caution">
    <text evidence="2">The sequence shown here is derived from an EMBL/GenBank/DDBJ whole genome shotgun (WGS) entry which is preliminary data.</text>
</comment>
<protein>
    <submittedName>
        <fullName evidence="2">Luciferase-like monooxygenase</fullName>
    </submittedName>
</protein>
<feature type="region of interest" description="Disordered" evidence="1">
    <location>
        <begin position="213"/>
        <end position="327"/>
    </location>
</feature>
<name>A0A7M4DGA9_9MICO</name>
<evidence type="ECO:0000256" key="1">
    <source>
        <dbReference type="SAM" id="MobiDB-lite"/>
    </source>
</evidence>
<dbReference type="EMBL" id="CACRYJ010000016">
    <property type="protein sequence ID" value="VZO35952.1"/>
    <property type="molecule type" value="Genomic_DNA"/>
</dbReference>
<evidence type="ECO:0000313" key="3">
    <source>
        <dbReference type="Proteomes" id="UP000419743"/>
    </source>
</evidence>
<keyword evidence="2" id="KW-0503">Monooxygenase</keyword>
<feature type="compositionally biased region" description="Polar residues" evidence="1">
    <location>
        <begin position="214"/>
        <end position="236"/>
    </location>
</feature>
<sequence>MDWTNRLGRYGVWRGKDELDVPLAQTIERLGFGTIWQGSSPGSDLRLAEEVLDGTESVVVATAIVNIWQSDPTELADSYRIVARHPGRLLLGIGSGHREATPERTRPLEATTRYLDTLDAGGVPNGDRLISALGPKMLAIAAARSGGTHPYLTVPAQTREARDLTGNSMLIAPEQTVVIDADPVSARRAARDFLAGYLKMVNYVGNMRRAGFTRETSPTEEATGWSTPSWRTATRQRSPRASERTSMPARTTSACRCSPPPQTSPPPSSASPANSSSPEEAAARRRREPSASTRGAEQGAVRGERPSVVVWTTEPRGTSSGDPQRGAHVPAVFTDCGHEGLTPARVGTDRLRVAGATPRSSPSINRIPPPSGASHRTALHRTGSSAHKPARISAHRSGLVSRLLRR</sequence>
<dbReference type="NCBIfam" id="TIGR03620">
    <property type="entry name" value="F420_MSMEG_4141"/>
    <property type="match status" value="1"/>
</dbReference>
<dbReference type="AlphaFoldDB" id="A0A7M4DGA9"/>
<keyword evidence="2" id="KW-0560">Oxidoreductase</keyword>
<proteinExistence type="predicted"/>
<feature type="compositionally biased region" description="Pro residues" evidence="1">
    <location>
        <begin position="258"/>
        <end position="269"/>
    </location>
</feature>
<feature type="region of interest" description="Disordered" evidence="1">
    <location>
        <begin position="354"/>
        <end position="406"/>
    </location>
</feature>
<reference evidence="2 3" key="1">
    <citation type="submission" date="2019-11" db="EMBL/GenBank/DDBJ databases">
        <authorList>
            <person name="Criscuolo A."/>
        </authorList>
    </citation>
    <scope>NUCLEOTIDE SEQUENCE [LARGE SCALE GENOMIC DNA]</scope>
    <source>
        <strain evidence="2">CIP111667</strain>
    </source>
</reference>
<dbReference type="SUPFAM" id="SSF51679">
    <property type="entry name" value="Bacterial luciferase-like"/>
    <property type="match status" value="1"/>
</dbReference>
<gene>
    <name evidence="2" type="ORF">HALOF300_01155</name>
</gene>
<dbReference type="GO" id="GO:0004497">
    <property type="term" value="F:monooxygenase activity"/>
    <property type="evidence" value="ECO:0007669"/>
    <property type="project" value="UniProtKB-KW"/>
</dbReference>